<comment type="caution">
    <text evidence="3">The sequence shown here is derived from an EMBL/GenBank/DDBJ whole genome shotgun (WGS) entry which is preliminary data.</text>
</comment>
<dbReference type="RefSeq" id="WP_148368191.1">
    <property type="nucleotide sequence ID" value="NZ_VSKM01000001.1"/>
</dbReference>
<organism evidence="3 4">
    <name type="scientific">Bizionia saleffrena</name>
    <dbReference type="NCBI Taxonomy" id="291189"/>
    <lineage>
        <taxon>Bacteria</taxon>
        <taxon>Pseudomonadati</taxon>
        <taxon>Bacteroidota</taxon>
        <taxon>Flavobacteriia</taxon>
        <taxon>Flavobacteriales</taxon>
        <taxon>Flavobacteriaceae</taxon>
        <taxon>Bizionia</taxon>
    </lineage>
</organism>
<feature type="domain" description="HTH luxR-type" evidence="2">
    <location>
        <begin position="294"/>
        <end position="357"/>
    </location>
</feature>
<dbReference type="EMBL" id="VSKM01000001">
    <property type="protein sequence ID" value="TYB80300.1"/>
    <property type="molecule type" value="Genomic_DNA"/>
</dbReference>
<dbReference type="GO" id="GO:0006355">
    <property type="term" value="P:regulation of DNA-templated transcription"/>
    <property type="evidence" value="ECO:0007669"/>
    <property type="project" value="InterPro"/>
</dbReference>
<dbReference type="InterPro" id="IPR000792">
    <property type="entry name" value="Tscrpt_reg_LuxR_C"/>
</dbReference>
<evidence type="ECO:0000313" key="4">
    <source>
        <dbReference type="Proteomes" id="UP000323324"/>
    </source>
</evidence>
<gene>
    <name evidence="3" type="ORF">ES676_01115</name>
</gene>
<feature type="transmembrane region" description="Helical" evidence="1">
    <location>
        <begin position="178"/>
        <end position="198"/>
    </location>
</feature>
<feature type="transmembrane region" description="Helical" evidence="1">
    <location>
        <begin position="6"/>
        <end position="26"/>
    </location>
</feature>
<keyword evidence="4" id="KW-1185">Reference proteome</keyword>
<feature type="transmembrane region" description="Helical" evidence="1">
    <location>
        <begin position="46"/>
        <end position="67"/>
    </location>
</feature>
<dbReference type="SUPFAM" id="SSF88659">
    <property type="entry name" value="Sigma3 and sigma4 domains of RNA polymerase sigma factors"/>
    <property type="match status" value="1"/>
</dbReference>
<evidence type="ECO:0000256" key="1">
    <source>
        <dbReference type="SAM" id="Phobius"/>
    </source>
</evidence>
<keyword evidence="1" id="KW-1133">Transmembrane helix</keyword>
<feature type="transmembrane region" description="Helical" evidence="1">
    <location>
        <begin position="73"/>
        <end position="96"/>
    </location>
</feature>
<protein>
    <recommendedName>
        <fullName evidence="2">HTH luxR-type domain-containing protein</fullName>
    </recommendedName>
</protein>
<feature type="transmembrane region" description="Helical" evidence="1">
    <location>
        <begin position="146"/>
        <end position="166"/>
    </location>
</feature>
<accession>A0A8H2QKP0</accession>
<dbReference type="SMART" id="SM00421">
    <property type="entry name" value="HTH_LUXR"/>
    <property type="match status" value="1"/>
</dbReference>
<reference evidence="3 4" key="1">
    <citation type="submission" date="2019-08" db="EMBL/GenBank/DDBJ databases">
        <title>Genomes of Antarctic Bizionia species.</title>
        <authorList>
            <person name="Bowman J.P."/>
        </authorList>
    </citation>
    <scope>NUCLEOTIDE SEQUENCE [LARGE SCALE GENOMIC DNA]</scope>
    <source>
        <strain evidence="3 4">HFD</strain>
    </source>
</reference>
<feature type="transmembrane region" description="Helical" evidence="1">
    <location>
        <begin position="218"/>
        <end position="238"/>
    </location>
</feature>
<name>A0A8H2QKP0_9FLAO</name>
<dbReference type="InterPro" id="IPR013324">
    <property type="entry name" value="RNA_pol_sigma_r3/r4-like"/>
</dbReference>
<evidence type="ECO:0000313" key="3">
    <source>
        <dbReference type="EMBL" id="TYB80300.1"/>
    </source>
</evidence>
<dbReference type="Gene3D" id="1.10.10.10">
    <property type="entry name" value="Winged helix-like DNA-binding domain superfamily/Winged helix DNA-binding domain"/>
    <property type="match status" value="1"/>
</dbReference>
<evidence type="ECO:0000259" key="2">
    <source>
        <dbReference type="SMART" id="SM00421"/>
    </source>
</evidence>
<dbReference type="Proteomes" id="UP000323324">
    <property type="component" value="Unassembled WGS sequence"/>
</dbReference>
<keyword evidence="1" id="KW-0472">Membrane</keyword>
<keyword evidence="1" id="KW-0812">Transmembrane</keyword>
<dbReference type="AlphaFoldDB" id="A0A8H2QKP0"/>
<feature type="transmembrane region" description="Helical" evidence="1">
    <location>
        <begin position="117"/>
        <end position="140"/>
    </location>
</feature>
<sequence length="372" mass="42487">MLPLIENNVTAIVCLISAVIIQRIFIKELRRGTDKEEIEGIKWFGLAILFWGLGAFINVLCITLFNWETSNKILIYLGVIISLANSLFILLSLQSIEHDSKRSLIVRVVQRFSTREFVGLYCAVLGMIAFVFVAASYSNSAISNNFIWLIDIPISVFVALSLFFELNKAFKSRQMQFMYLPTFALFTLIMIAVLQRIIPQDRVVAIVDQEFWSLMGTITAISFKFLFIFLFSILLYSWKFLSENEQQESQVNRLTAENKALYSKLEHFEIASESHLDTIKTIKKEITGLREAQKTVLSERQKEVLAYLAHYGTTKSYGEIAEIMNISVDGFQTHIYQVKKILNISGNAGKEQLITYALVQNLRINLDQNPAT</sequence>
<proteinExistence type="predicted"/>
<dbReference type="InterPro" id="IPR036388">
    <property type="entry name" value="WH-like_DNA-bd_sf"/>
</dbReference>